<keyword evidence="6" id="KW-1271">Inflammasome</keyword>
<dbReference type="InterPro" id="IPR051249">
    <property type="entry name" value="NLRP_Inflammasome"/>
</dbReference>
<keyword evidence="5" id="KW-0395">Inflammatory response</keyword>
<feature type="compositionally biased region" description="Polar residues" evidence="7">
    <location>
        <begin position="92"/>
        <end position="104"/>
    </location>
</feature>
<name>A0A8M1KJZ9_CLUHA</name>
<reference evidence="11" key="1">
    <citation type="submission" date="2025-08" db="UniProtKB">
        <authorList>
            <consortium name="RefSeq"/>
        </authorList>
    </citation>
    <scope>IDENTIFICATION</scope>
</reference>
<dbReference type="PROSITE" id="PS50209">
    <property type="entry name" value="CARD"/>
    <property type="match status" value="1"/>
</dbReference>
<dbReference type="Proteomes" id="UP000515152">
    <property type="component" value="Unplaced"/>
</dbReference>
<dbReference type="InterPro" id="IPR001315">
    <property type="entry name" value="CARD"/>
</dbReference>
<organism evidence="10 11">
    <name type="scientific">Clupea harengus</name>
    <name type="common">Atlantic herring</name>
    <dbReference type="NCBI Taxonomy" id="7950"/>
    <lineage>
        <taxon>Eukaryota</taxon>
        <taxon>Metazoa</taxon>
        <taxon>Chordata</taxon>
        <taxon>Craniata</taxon>
        <taxon>Vertebrata</taxon>
        <taxon>Euteleostomi</taxon>
        <taxon>Actinopterygii</taxon>
        <taxon>Neopterygii</taxon>
        <taxon>Teleostei</taxon>
        <taxon>Clupei</taxon>
        <taxon>Clupeiformes</taxon>
        <taxon>Clupeoidei</taxon>
        <taxon>Clupeidae</taxon>
        <taxon>Clupea</taxon>
    </lineage>
</organism>
<keyword evidence="2" id="KW-0963">Cytoplasm</keyword>
<dbReference type="KEGG" id="char:122131378"/>
<evidence type="ECO:0000256" key="2">
    <source>
        <dbReference type="ARBA" id="ARBA00022490"/>
    </source>
</evidence>
<dbReference type="InterPro" id="IPR004020">
    <property type="entry name" value="DAPIN"/>
</dbReference>
<gene>
    <name evidence="11" type="primary">LOC122131378</name>
</gene>
<evidence type="ECO:0000256" key="7">
    <source>
        <dbReference type="SAM" id="MobiDB-lite"/>
    </source>
</evidence>
<evidence type="ECO:0000313" key="11">
    <source>
        <dbReference type="RefSeq" id="XP_042562109.1"/>
    </source>
</evidence>
<feature type="region of interest" description="Disordered" evidence="7">
    <location>
        <begin position="92"/>
        <end position="125"/>
    </location>
</feature>
<dbReference type="GO" id="GO:0061702">
    <property type="term" value="C:canonical inflammasome complex"/>
    <property type="evidence" value="ECO:0007669"/>
    <property type="project" value="UniProtKB-SubCell"/>
</dbReference>
<dbReference type="GO" id="GO:0006954">
    <property type="term" value="P:inflammatory response"/>
    <property type="evidence" value="ECO:0007669"/>
    <property type="project" value="UniProtKB-KW"/>
</dbReference>
<dbReference type="PANTHER" id="PTHR46985">
    <property type="entry name" value="NACHT, LRR AND PYD DOMAINS-CONTAINING PROTEIN 1"/>
    <property type="match status" value="1"/>
</dbReference>
<evidence type="ECO:0000259" key="8">
    <source>
        <dbReference type="PROSITE" id="PS50209"/>
    </source>
</evidence>
<dbReference type="OrthoDB" id="8888059at2759"/>
<dbReference type="AlphaFoldDB" id="A0A8M1KJZ9"/>
<evidence type="ECO:0000256" key="5">
    <source>
        <dbReference type="ARBA" id="ARBA00023198"/>
    </source>
</evidence>
<dbReference type="RefSeq" id="XP_042562109.1">
    <property type="nucleotide sequence ID" value="XM_042706175.1"/>
</dbReference>
<dbReference type="InterPro" id="IPR033516">
    <property type="entry name" value="CARD8/ASC/NALP1_CARD"/>
</dbReference>
<comment type="subcellular location">
    <subcellularLocation>
        <location evidence="1">Inflammasome</location>
    </subcellularLocation>
</comment>
<dbReference type="Pfam" id="PF00619">
    <property type="entry name" value="CARD"/>
    <property type="match status" value="1"/>
</dbReference>
<evidence type="ECO:0000256" key="3">
    <source>
        <dbReference type="ARBA" id="ARBA00022588"/>
    </source>
</evidence>
<dbReference type="Pfam" id="PF02758">
    <property type="entry name" value="PYRIN"/>
    <property type="match status" value="1"/>
</dbReference>
<dbReference type="GO" id="GO:0045087">
    <property type="term" value="P:innate immune response"/>
    <property type="evidence" value="ECO:0007669"/>
    <property type="project" value="UniProtKB-KW"/>
</dbReference>
<evidence type="ECO:0000259" key="9">
    <source>
        <dbReference type="PROSITE" id="PS50824"/>
    </source>
</evidence>
<sequence>MANHLTLLLEGLNDLESEKLDEFKLYLSQGALEGIERIPRGKLQKALDASAIARLMTELYGGERSLKIALHILKEIKQIELAARLEQKWGTQRNSVGQRSQLDASPSDKPNGYAAAGSRQENSESRTKYMIGDQHFIDKHRVRLIDTISTVDPILDRLMSKNTITQENYRHIRSYRTSTQRMRELFDLGGISTLIGKDCLYDVLMELEPLVMEELKDAGVK</sequence>
<evidence type="ECO:0000256" key="6">
    <source>
        <dbReference type="ARBA" id="ARBA00023233"/>
    </source>
</evidence>
<evidence type="ECO:0000256" key="1">
    <source>
        <dbReference type="ARBA" id="ARBA00004110"/>
    </source>
</evidence>
<feature type="domain" description="CARD" evidence="8">
    <location>
        <begin position="135"/>
        <end position="188"/>
    </location>
</feature>
<proteinExistence type="predicted"/>
<keyword evidence="3" id="KW-0399">Innate immunity</keyword>
<feature type="domain" description="Pyrin" evidence="9">
    <location>
        <begin position="1"/>
        <end position="91"/>
    </location>
</feature>
<protein>
    <submittedName>
        <fullName evidence="11">Apoptosis-associated speck-like protein containing a CARD</fullName>
    </submittedName>
</protein>
<dbReference type="PANTHER" id="PTHR46985:SF2">
    <property type="entry name" value="APOPTOSIS-ASSOCIATED SPECK-LIKE PROTEIN CONTAINING A CARD"/>
    <property type="match status" value="1"/>
</dbReference>
<dbReference type="CDD" id="cd08330">
    <property type="entry name" value="CARD_ASC_NALP1"/>
    <property type="match status" value="1"/>
</dbReference>
<evidence type="ECO:0000313" key="10">
    <source>
        <dbReference type="Proteomes" id="UP000515152"/>
    </source>
</evidence>
<dbReference type="SMART" id="SM01289">
    <property type="entry name" value="PYRIN"/>
    <property type="match status" value="1"/>
</dbReference>
<dbReference type="GO" id="GO:0042981">
    <property type="term" value="P:regulation of apoptotic process"/>
    <property type="evidence" value="ECO:0007669"/>
    <property type="project" value="InterPro"/>
</dbReference>
<dbReference type="GeneID" id="122131378"/>
<dbReference type="PROSITE" id="PS50824">
    <property type="entry name" value="DAPIN"/>
    <property type="match status" value="1"/>
</dbReference>
<keyword evidence="4" id="KW-0391">Immunity</keyword>
<accession>A0A8M1KJZ9</accession>
<evidence type="ECO:0000256" key="4">
    <source>
        <dbReference type="ARBA" id="ARBA00022859"/>
    </source>
</evidence>
<keyword evidence="10" id="KW-1185">Reference proteome</keyword>